<evidence type="ECO:0000313" key="18">
    <source>
        <dbReference type="Proteomes" id="UP000694428"/>
    </source>
</evidence>
<keyword evidence="15" id="KW-0472">Membrane</keyword>
<evidence type="ECO:0000256" key="10">
    <source>
        <dbReference type="ARBA" id="ARBA00024532"/>
    </source>
</evidence>
<dbReference type="SUPFAM" id="SSF56801">
    <property type="entry name" value="Acetyl-CoA synthetase-like"/>
    <property type="match status" value="1"/>
</dbReference>
<dbReference type="GO" id="GO:0047676">
    <property type="term" value="F:arachidonate-CoA ligase activity"/>
    <property type="evidence" value="ECO:0007669"/>
    <property type="project" value="UniProtKB-EC"/>
</dbReference>
<keyword evidence="18" id="KW-1185">Reference proteome</keyword>
<comment type="catalytic activity">
    <reaction evidence="8">
        <text>a long-chain fatty acid + ATP + CoA = a long-chain fatty acyl-CoA + AMP + diphosphate</text>
        <dbReference type="Rhea" id="RHEA:15421"/>
        <dbReference type="ChEBI" id="CHEBI:30616"/>
        <dbReference type="ChEBI" id="CHEBI:33019"/>
        <dbReference type="ChEBI" id="CHEBI:57287"/>
        <dbReference type="ChEBI" id="CHEBI:57560"/>
        <dbReference type="ChEBI" id="CHEBI:83139"/>
        <dbReference type="ChEBI" id="CHEBI:456215"/>
        <dbReference type="EC" id="6.2.1.3"/>
    </reaction>
    <physiologicalReaction direction="left-to-right" evidence="8">
        <dbReference type="Rhea" id="RHEA:15422"/>
    </physiologicalReaction>
</comment>
<reference evidence="17" key="2">
    <citation type="submission" date="2025-09" db="UniProtKB">
        <authorList>
            <consortium name="Ensembl"/>
        </authorList>
    </citation>
    <scope>IDENTIFICATION</scope>
</reference>
<evidence type="ECO:0000256" key="5">
    <source>
        <dbReference type="ARBA" id="ARBA00022840"/>
    </source>
</evidence>
<accession>A0A8C9EZR8</accession>
<evidence type="ECO:0000256" key="13">
    <source>
        <dbReference type="ARBA" id="ARBA00049139"/>
    </source>
</evidence>
<evidence type="ECO:0000256" key="6">
    <source>
        <dbReference type="ARBA" id="ARBA00023098"/>
    </source>
</evidence>
<evidence type="ECO:0000256" key="14">
    <source>
        <dbReference type="RuleBase" id="RU369030"/>
    </source>
</evidence>
<name>A0A8C9EZR8_PAVCR</name>
<comment type="catalytic activity">
    <reaction evidence="11">
        <text>(5Z,8Z,11Z,14Z)-eicosatetraenoate + ATP + CoA = (5Z,8Z,11Z,14Z)-eicosatetraenoyl-CoA + AMP + diphosphate</text>
        <dbReference type="Rhea" id="RHEA:19713"/>
        <dbReference type="ChEBI" id="CHEBI:30616"/>
        <dbReference type="ChEBI" id="CHEBI:32395"/>
        <dbReference type="ChEBI" id="CHEBI:33019"/>
        <dbReference type="ChEBI" id="CHEBI:57287"/>
        <dbReference type="ChEBI" id="CHEBI:57368"/>
        <dbReference type="ChEBI" id="CHEBI:456215"/>
        <dbReference type="EC" id="6.2.1.15"/>
    </reaction>
    <physiologicalReaction direction="left-to-right" evidence="11">
        <dbReference type="Rhea" id="RHEA:19714"/>
    </physiologicalReaction>
</comment>
<comment type="catalytic activity">
    <reaction evidence="9">
        <text>12-hydroxy-(5Z,8Z,10E,14Z)-eicosatetraenoate + ATP + CoA = 12-hydroxy-(5Z,8Z,10E,14Z)-eicosatetraenoyl-CoA + AMP + diphosphate</text>
        <dbReference type="Rhea" id="RHEA:52112"/>
        <dbReference type="ChEBI" id="CHEBI:30616"/>
        <dbReference type="ChEBI" id="CHEBI:33019"/>
        <dbReference type="ChEBI" id="CHEBI:57287"/>
        <dbReference type="ChEBI" id="CHEBI:90718"/>
        <dbReference type="ChEBI" id="CHEBI:136408"/>
        <dbReference type="ChEBI" id="CHEBI:456215"/>
    </reaction>
    <physiologicalReaction direction="left-to-right" evidence="9">
        <dbReference type="Rhea" id="RHEA:52113"/>
    </physiologicalReaction>
</comment>
<keyword evidence="4 14" id="KW-0276">Fatty acid metabolism</keyword>
<keyword evidence="3 14" id="KW-0547">Nucleotide-binding</keyword>
<evidence type="ECO:0000256" key="8">
    <source>
        <dbReference type="ARBA" id="ARBA00024484"/>
    </source>
</evidence>
<evidence type="ECO:0000256" key="12">
    <source>
        <dbReference type="ARBA" id="ARBA00024565"/>
    </source>
</evidence>
<reference evidence="17" key="1">
    <citation type="submission" date="2025-08" db="UniProtKB">
        <authorList>
            <consortium name="Ensembl"/>
        </authorList>
    </citation>
    <scope>IDENTIFICATION</scope>
</reference>
<keyword evidence="2 14" id="KW-0436">Ligase</keyword>
<feature type="transmembrane region" description="Helical" evidence="15">
    <location>
        <begin position="21"/>
        <end position="45"/>
    </location>
</feature>
<dbReference type="CDD" id="cd05927">
    <property type="entry name" value="LC-FACS_euk"/>
    <property type="match status" value="1"/>
</dbReference>
<proteinExistence type="inferred from homology"/>
<comment type="similarity">
    <text evidence="1 14">Belongs to the ATP-dependent AMP-binding enzyme family.</text>
</comment>
<dbReference type="Proteomes" id="UP000694428">
    <property type="component" value="Unplaced"/>
</dbReference>
<keyword evidence="15" id="KW-0812">Transmembrane</keyword>
<dbReference type="InterPro" id="IPR020845">
    <property type="entry name" value="AMP-binding_CS"/>
</dbReference>
<protein>
    <recommendedName>
        <fullName evidence="14">Long-chain-fatty-acid--CoA ligase</fullName>
        <ecNumber evidence="14">6.2.1.3</ecNumber>
    </recommendedName>
</protein>
<evidence type="ECO:0000256" key="7">
    <source>
        <dbReference type="ARBA" id="ARBA00024469"/>
    </source>
</evidence>
<dbReference type="AlphaFoldDB" id="A0A8C9EZR8"/>
<keyword evidence="5 14" id="KW-0067">ATP-binding</keyword>
<comment type="catalytic activity">
    <reaction evidence="7">
        <text>5-hydroxy-(6E,8Z,11Z,14Z)-eicosatetraenoate + ATP + CoA = 5-hydroxy-(6E,8Z,11Z,14Z)-eicosatetraenoyl-CoA + AMP + diphosphate</text>
        <dbReference type="Rhea" id="RHEA:52108"/>
        <dbReference type="ChEBI" id="CHEBI:30616"/>
        <dbReference type="ChEBI" id="CHEBI:33019"/>
        <dbReference type="ChEBI" id="CHEBI:57287"/>
        <dbReference type="ChEBI" id="CHEBI:65341"/>
        <dbReference type="ChEBI" id="CHEBI:136407"/>
        <dbReference type="ChEBI" id="CHEBI:456215"/>
    </reaction>
    <physiologicalReaction direction="left-to-right" evidence="7">
        <dbReference type="Rhea" id="RHEA:52109"/>
    </physiologicalReaction>
</comment>
<dbReference type="Pfam" id="PF00501">
    <property type="entry name" value="AMP-binding"/>
    <property type="match status" value="1"/>
</dbReference>
<dbReference type="InterPro" id="IPR042099">
    <property type="entry name" value="ANL_N_sf"/>
</dbReference>
<dbReference type="PROSITE" id="PS00455">
    <property type="entry name" value="AMP_BINDING"/>
    <property type="match status" value="1"/>
</dbReference>
<dbReference type="GO" id="GO:0005783">
    <property type="term" value="C:endoplasmic reticulum"/>
    <property type="evidence" value="ECO:0007669"/>
    <property type="project" value="TreeGrafter"/>
</dbReference>
<dbReference type="GO" id="GO:0016020">
    <property type="term" value="C:membrane"/>
    <property type="evidence" value="ECO:0007669"/>
    <property type="project" value="TreeGrafter"/>
</dbReference>
<keyword evidence="6 14" id="KW-0443">Lipid metabolism</keyword>
<evidence type="ECO:0000313" key="17">
    <source>
        <dbReference type="Ensembl" id="ENSPSTP00000007446.1"/>
    </source>
</evidence>
<evidence type="ECO:0000256" key="9">
    <source>
        <dbReference type="ARBA" id="ARBA00024495"/>
    </source>
</evidence>
<comment type="function">
    <text evidence="14">Catalyzes the conversion of long-chain fatty acids to their active form acyl-CoAs for both synthesis of cellular lipids, and degradation via beta-oxidation.</text>
</comment>
<sequence length="640" mass="72276">MQAQEILRSLRLPEFDDLSQFFRNLPATALVGIGAFAAVVAYWFASRPKAVKPPCDLRMQSEEVEGLDGARRSVIGDSPQLLTHYYDDARTMYEVFRRGFSISENGPCLGFRKPKQPYQWLSYKEVAERAEALGSGLLQQGCKPSTEQFIGVFAQNRPEWIISELACYTYSMVVVPLYDTLGPGAIRYIVNTADISTVICDKPDKARTLLDHVERKETPGLSSIILMDPFEKELTERGRHCGVRIQSMQEVEVGLRSLLIHVPPRPEDLSIVCFTSGTTGNPKGAMLTHGNVVADFSGFLKVTEVNTTVGKLADVHISYLPLAHMFERMVQSVVYCHGGRIGFFQGDIRLLSEDMKALRPTIFPVVPRLLNRMYDKIFSQADTSLKRWALEFAARRKKAEVRNGIIRNDSLWDKLFFNKIQRTVVSSSSDQCCLKLARSACLTIKLRPVICVKGPNVFKGYLKDEERTSEALDQEGWLHTGDIGKWLPNGTLKIIDRKKHIFKLAQGEYIAPEKIENIYIRSDPVAQIYVHGDSLQAFLVGIVVPDAEVMPGWAKKRGFDGTYAELCRNKELQKAIMEDMVRLGKESGLHSFEQVKAIYIHSDMFSVQNGLLTPTLKAKRPELRDYFKKQIEELYSSISI</sequence>
<dbReference type="PANTHER" id="PTHR43272">
    <property type="entry name" value="LONG-CHAIN-FATTY-ACID--COA LIGASE"/>
    <property type="match status" value="1"/>
</dbReference>
<dbReference type="Ensembl" id="ENSPSTT00000007813.1">
    <property type="protein sequence ID" value="ENSPSTP00000007446.1"/>
    <property type="gene ID" value="ENSPSTG00000004788.1"/>
</dbReference>
<comment type="catalytic activity">
    <reaction evidence="13">
        <text>hexadecanoate + ATP + CoA = hexadecanoyl-CoA + AMP + diphosphate</text>
        <dbReference type="Rhea" id="RHEA:30751"/>
        <dbReference type="ChEBI" id="CHEBI:7896"/>
        <dbReference type="ChEBI" id="CHEBI:30616"/>
        <dbReference type="ChEBI" id="CHEBI:33019"/>
        <dbReference type="ChEBI" id="CHEBI:57287"/>
        <dbReference type="ChEBI" id="CHEBI:57379"/>
        <dbReference type="ChEBI" id="CHEBI:456215"/>
    </reaction>
    <physiologicalReaction direction="left-to-right" evidence="13">
        <dbReference type="Rhea" id="RHEA:30752"/>
    </physiologicalReaction>
</comment>
<evidence type="ECO:0000256" key="1">
    <source>
        <dbReference type="ARBA" id="ARBA00006432"/>
    </source>
</evidence>
<keyword evidence="15" id="KW-1133">Transmembrane helix</keyword>
<dbReference type="EC" id="6.2.1.3" evidence="14"/>
<dbReference type="GO" id="GO:0005524">
    <property type="term" value="F:ATP binding"/>
    <property type="evidence" value="ECO:0007669"/>
    <property type="project" value="UniProtKB-KW"/>
</dbReference>
<evidence type="ECO:0000256" key="3">
    <source>
        <dbReference type="ARBA" id="ARBA00022741"/>
    </source>
</evidence>
<evidence type="ECO:0000256" key="2">
    <source>
        <dbReference type="ARBA" id="ARBA00022598"/>
    </source>
</evidence>
<evidence type="ECO:0000256" key="15">
    <source>
        <dbReference type="SAM" id="Phobius"/>
    </source>
</evidence>
<organism evidence="17 18">
    <name type="scientific">Pavo cristatus</name>
    <name type="common">Indian peafowl</name>
    <name type="synonym">Blue peafowl</name>
    <dbReference type="NCBI Taxonomy" id="9049"/>
    <lineage>
        <taxon>Eukaryota</taxon>
        <taxon>Metazoa</taxon>
        <taxon>Chordata</taxon>
        <taxon>Craniata</taxon>
        <taxon>Vertebrata</taxon>
        <taxon>Euteleostomi</taxon>
        <taxon>Archelosauria</taxon>
        <taxon>Archosauria</taxon>
        <taxon>Dinosauria</taxon>
        <taxon>Saurischia</taxon>
        <taxon>Theropoda</taxon>
        <taxon>Coelurosauria</taxon>
        <taxon>Aves</taxon>
        <taxon>Neognathae</taxon>
        <taxon>Galloanserae</taxon>
        <taxon>Galliformes</taxon>
        <taxon>Phasianidae</taxon>
        <taxon>Phasianinae</taxon>
        <taxon>Pavo</taxon>
    </lineage>
</organism>
<evidence type="ECO:0000259" key="16">
    <source>
        <dbReference type="Pfam" id="PF00501"/>
    </source>
</evidence>
<dbReference type="PANTHER" id="PTHR43272:SF54">
    <property type="entry name" value="LONG-CHAIN-FATTY-ACID--COA LIGASE 6"/>
    <property type="match status" value="1"/>
</dbReference>
<evidence type="ECO:0000256" key="4">
    <source>
        <dbReference type="ARBA" id="ARBA00022832"/>
    </source>
</evidence>
<comment type="catalytic activity">
    <reaction evidence="10">
        <text>15-hydroxy-(5Z,8Z,11Z,13E)-eicosatetraenoate + ATP + CoA = 15-hydroxy-(5Z,8Z,11Z,13E)-eicosatetraenoyl-CoA + AMP + diphosphate</text>
        <dbReference type="Rhea" id="RHEA:52116"/>
        <dbReference type="ChEBI" id="CHEBI:30616"/>
        <dbReference type="ChEBI" id="CHEBI:33019"/>
        <dbReference type="ChEBI" id="CHEBI:57287"/>
        <dbReference type="ChEBI" id="CHEBI:78832"/>
        <dbReference type="ChEBI" id="CHEBI:136409"/>
        <dbReference type="ChEBI" id="CHEBI:456215"/>
    </reaction>
    <physiologicalReaction direction="left-to-right" evidence="10">
        <dbReference type="Rhea" id="RHEA:52117"/>
    </physiologicalReaction>
</comment>
<comment type="catalytic activity">
    <reaction evidence="12">
        <text>(E)-hexadec-2-enoate + ATP + CoA = (2E)-hexadecenoyl-CoA + AMP + diphosphate</text>
        <dbReference type="Rhea" id="RHEA:36139"/>
        <dbReference type="ChEBI" id="CHEBI:30616"/>
        <dbReference type="ChEBI" id="CHEBI:33019"/>
        <dbReference type="ChEBI" id="CHEBI:57287"/>
        <dbReference type="ChEBI" id="CHEBI:61526"/>
        <dbReference type="ChEBI" id="CHEBI:72745"/>
        <dbReference type="ChEBI" id="CHEBI:456215"/>
    </reaction>
    <physiologicalReaction direction="left-to-right" evidence="12">
        <dbReference type="Rhea" id="RHEA:36140"/>
    </physiologicalReaction>
</comment>
<feature type="domain" description="AMP-dependent synthetase/ligase" evidence="16">
    <location>
        <begin position="117"/>
        <end position="377"/>
    </location>
</feature>
<dbReference type="Gene3D" id="3.40.50.12780">
    <property type="entry name" value="N-terminal domain of ligase-like"/>
    <property type="match status" value="2"/>
</dbReference>
<dbReference type="InterPro" id="IPR000873">
    <property type="entry name" value="AMP-dep_synth/lig_dom"/>
</dbReference>
<dbReference type="InterPro" id="IPR045311">
    <property type="entry name" value="LC-FACS_euk"/>
</dbReference>
<evidence type="ECO:0000256" key="11">
    <source>
        <dbReference type="ARBA" id="ARBA00024548"/>
    </source>
</evidence>